<accession>A0A2C6WNZ1</accession>
<organism evidence="1 3">
    <name type="scientific">Staphylococcus edaphicus</name>
    <dbReference type="NCBI Taxonomy" id="1955013"/>
    <lineage>
        <taxon>Bacteria</taxon>
        <taxon>Bacillati</taxon>
        <taxon>Bacillota</taxon>
        <taxon>Bacilli</taxon>
        <taxon>Bacillales</taxon>
        <taxon>Staphylococcaceae</taxon>
        <taxon>Staphylococcus</taxon>
    </lineage>
</organism>
<sequence>MLMTNPVALDESAVSELKKMMEKKRITNVIAPEHNKRHHDHENKMKNEEEMLIEQTISHCNTFRSGFKKSAKGDWVDSAMSELDKIGESLKSIVD</sequence>
<dbReference type="EMBL" id="CP093217">
    <property type="protein sequence ID" value="UQW81594.1"/>
    <property type="molecule type" value="Genomic_DNA"/>
</dbReference>
<evidence type="ECO:0000313" key="3">
    <source>
        <dbReference type="Proteomes" id="UP000223828"/>
    </source>
</evidence>
<reference evidence="2" key="4">
    <citation type="submission" date="2022-03" db="EMBL/GenBank/DDBJ databases">
        <title>Complete Genome Sequence of Staphylococcus edaphicus strain CCM 8731.</title>
        <authorList>
            <person name="Rimmer C.O."/>
            <person name="Thomas J.C."/>
        </authorList>
    </citation>
    <scope>NUCLEOTIDE SEQUENCE</scope>
    <source>
        <strain evidence="2">CCM 8731</strain>
    </source>
</reference>
<dbReference type="EMBL" id="MRZN01000005">
    <property type="protein sequence ID" value="PHK50099.1"/>
    <property type="molecule type" value="Genomic_DNA"/>
</dbReference>
<gene>
    <name evidence="1" type="ORF">BTJ66_04935</name>
    <name evidence="2" type="ORF">MNY58_00265</name>
</gene>
<keyword evidence="4" id="KW-1185">Reference proteome</keyword>
<dbReference type="Proteomes" id="UP000223828">
    <property type="component" value="Unassembled WGS sequence"/>
</dbReference>
<reference evidence="3" key="2">
    <citation type="submission" date="2017-10" db="EMBL/GenBank/DDBJ databases">
        <title>Staphylococcus edaphicus sp. nov., isolated in Antarctica, harbouring mecC gene and genomic islands essential in adaptation to extreme environment.</title>
        <authorList>
            <person name="Pantucek R."/>
            <person name="Sedlacek I."/>
            <person name="Indrakova A."/>
            <person name="Vrbovska V."/>
            <person name="Maslanova I."/>
            <person name="Kovarovic V."/>
            <person name="Svec P."/>
            <person name="Kralova S."/>
            <person name="Kristofova L."/>
            <person name="Keklakova J."/>
            <person name="Petras P."/>
            <person name="Doskar J."/>
        </authorList>
    </citation>
    <scope>NUCLEOTIDE SEQUENCE [LARGE SCALE GENOMIC DNA]</scope>
    <source>
        <strain evidence="3">CCM 5085</strain>
    </source>
</reference>
<reference evidence="1" key="3">
    <citation type="submission" date="2017-10" db="EMBL/GenBank/DDBJ databases">
        <authorList>
            <person name="Vrbovska V."/>
            <person name="Kovarovic V."/>
            <person name="Indrakova A."/>
        </authorList>
    </citation>
    <scope>NUCLEOTIDE SEQUENCE</scope>
    <source>
        <strain evidence="1">CCM 8730</strain>
    </source>
</reference>
<evidence type="ECO:0000313" key="1">
    <source>
        <dbReference type="EMBL" id="PHK50099.1"/>
    </source>
</evidence>
<dbReference type="AlphaFoldDB" id="A0A2C6WNZ1"/>
<dbReference type="OrthoDB" id="2412656at2"/>
<evidence type="ECO:0000313" key="4">
    <source>
        <dbReference type="Proteomes" id="UP001056588"/>
    </source>
</evidence>
<dbReference type="Proteomes" id="UP001056588">
    <property type="component" value="Chromosome"/>
</dbReference>
<proteinExistence type="predicted"/>
<protein>
    <submittedName>
        <fullName evidence="1">Uncharacterized protein</fullName>
    </submittedName>
</protein>
<evidence type="ECO:0000313" key="2">
    <source>
        <dbReference type="EMBL" id="UQW81594.1"/>
    </source>
</evidence>
<dbReference type="RefSeq" id="WP_099089857.1">
    <property type="nucleotide sequence ID" value="NZ_CP093217.1"/>
</dbReference>
<name>A0A2C6WNZ1_9STAP</name>
<reference evidence="1" key="1">
    <citation type="journal article" date="2017" name="Appl. Environ. Microbiol.">
        <title>Staphylococcus edaphicus sp. nov., isolated in Antarctica, harbours mecC gene and genomic islands with suspected role in adaptation to extreme environment.</title>
        <authorList>
            <person name="Pantucek R."/>
            <person name="Sedlacek I."/>
            <person name="Indrakova A."/>
            <person name="Vrbovska V."/>
            <person name="Maslanova I."/>
            <person name="Kovarovic V."/>
            <person name="Svec P."/>
            <person name="Kralova S."/>
            <person name="Kristofova L."/>
            <person name="Keklakova J."/>
            <person name="Petras P."/>
            <person name="Doskar J."/>
        </authorList>
    </citation>
    <scope>NUCLEOTIDE SEQUENCE</scope>
    <source>
        <strain evidence="1">CCM 8730</strain>
    </source>
</reference>